<dbReference type="Pfam" id="PF00176">
    <property type="entry name" value="SNF2-rel_dom"/>
    <property type="match status" value="2"/>
</dbReference>
<dbReference type="SUPFAM" id="SSF57903">
    <property type="entry name" value="FYVE/PHD zinc finger"/>
    <property type="match status" value="1"/>
</dbReference>
<keyword evidence="3" id="KW-0862">Zinc</keyword>
<reference evidence="6 7" key="1">
    <citation type="journal article" date="2016" name="G3 (Bethesda)">
        <title>First Draft Assembly and Annotation of the Genome of a California Endemic Oak Quercus lobata Nee (Fagaceae).</title>
        <authorList>
            <person name="Sork V.L."/>
            <person name="Fitz-Gibbon S.T."/>
            <person name="Puiu D."/>
            <person name="Crepeau M."/>
            <person name="Gugger P.F."/>
            <person name="Sherman R."/>
            <person name="Stevens K."/>
            <person name="Langley C.H."/>
            <person name="Pellegrini M."/>
            <person name="Salzberg S.L."/>
        </authorList>
    </citation>
    <scope>NUCLEOTIDE SEQUENCE [LARGE SCALE GENOMIC DNA]</scope>
    <source>
        <strain evidence="6 7">cv. SW786</strain>
    </source>
</reference>
<feature type="region of interest" description="Disordered" evidence="4">
    <location>
        <begin position="715"/>
        <end position="739"/>
    </location>
</feature>
<dbReference type="InParanoid" id="A0A7N2LW90"/>
<feature type="region of interest" description="Disordered" evidence="4">
    <location>
        <begin position="1091"/>
        <end position="1114"/>
    </location>
</feature>
<feature type="region of interest" description="Disordered" evidence="4">
    <location>
        <begin position="408"/>
        <end position="634"/>
    </location>
</feature>
<dbReference type="InterPro" id="IPR000330">
    <property type="entry name" value="SNF2_N"/>
</dbReference>
<dbReference type="Gramene" id="QL05p087728:mrna">
    <property type="protein sequence ID" value="QL05p087728:mrna"/>
    <property type="gene ID" value="QL05p087728"/>
</dbReference>
<evidence type="ECO:0000313" key="6">
    <source>
        <dbReference type="EnsemblPlants" id="QL05p087728:mrna"/>
    </source>
</evidence>
<reference evidence="6" key="2">
    <citation type="submission" date="2021-01" db="UniProtKB">
        <authorList>
            <consortium name="EnsemblPlants"/>
        </authorList>
    </citation>
    <scope>IDENTIFICATION</scope>
</reference>
<dbReference type="Gene3D" id="1.20.120.850">
    <property type="entry name" value="SWI2/SNF2 ATPases, N-terminal domain"/>
    <property type="match status" value="1"/>
</dbReference>
<feature type="domain" description="Zinc finger PHD-type" evidence="5">
    <location>
        <begin position="908"/>
        <end position="992"/>
    </location>
</feature>
<evidence type="ECO:0000256" key="4">
    <source>
        <dbReference type="SAM" id="MobiDB-lite"/>
    </source>
</evidence>
<dbReference type="Gene3D" id="1.10.268.10">
    <property type="entry name" value="Topoisomerase, domain 3"/>
    <property type="match status" value="1"/>
</dbReference>
<feature type="compositionally biased region" description="Low complexity" evidence="4">
    <location>
        <begin position="558"/>
        <end position="573"/>
    </location>
</feature>
<dbReference type="EMBL" id="LRBV02000005">
    <property type="status" value="NOT_ANNOTATED_CDS"/>
    <property type="molecule type" value="Genomic_DNA"/>
</dbReference>
<name>A0A7N2LW90_QUELO</name>
<dbReference type="Pfam" id="PF10536">
    <property type="entry name" value="PMD"/>
    <property type="match status" value="1"/>
</dbReference>
<feature type="compositionally biased region" description="Low complexity" evidence="4">
    <location>
        <begin position="501"/>
        <end position="511"/>
    </location>
</feature>
<dbReference type="GO" id="GO:0005524">
    <property type="term" value="F:ATP binding"/>
    <property type="evidence" value="ECO:0007669"/>
    <property type="project" value="InterPro"/>
</dbReference>
<feature type="region of interest" description="Disordered" evidence="4">
    <location>
        <begin position="1175"/>
        <end position="1216"/>
    </location>
</feature>
<dbReference type="InterPro" id="IPR013757">
    <property type="entry name" value="Topo_IIA_A_a_sf"/>
</dbReference>
<dbReference type="InterPro" id="IPR011011">
    <property type="entry name" value="Znf_FYVE_PHD"/>
</dbReference>
<dbReference type="PANTHER" id="PTHR46033">
    <property type="entry name" value="PROTEIN MAIN-LIKE 2"/>
    <property type="match status" value="1"/>
</dbReference>
<dbReference type="PANTHER" id="PTHR46033:SF8">
    <property type="entry name" value="PROTEIN MAINTENANCE OF MERISTEMS-LIKE"/>
    <property type="match status" value="1"/>
</dbReference>
<feature type="compositionally biased region" description="Low complexity" evidence="4">
    <location>
        <begin position="417"/>
        <end position="442"/>
    </location>
</feature>
<keyword evidence="2" id="KW-0863">Zinc-finger</keyword>
<dbReference type="InterPro" id="IPR013760">
    <property type="entry name" value="Topo_IIA-like_dom_sf"/>
</dbReference>
<dbReference type="SUPFAM" id="SSF56719">
    <property type="entry name" value="Type II DNA topoisomerase"/>
    <property type="match status" value="1"/>
</dbReference>
<dbReference type="GO" id="GO:0003918">
    <property type="term" value="F:DNA topoisomerase type II (double strand cut, ATP-hydrolyzing) activity"/>
    <property type="evidence" value="ECO:0007669"/>
    <property type="project" value="InterPro"/>
</dbReference>
<evidence type="ECO:0000256" key="2">
    <source>
        <dbReference type="ARBA" id="ARBA00022771"/>
    </source>
</evidence>
<keyword evidence="7" id="KW-1185">Reference proteome</keyword>
<sequence>MVDDRVIDIIKALGLEGLLRTPGREIDHGLITALVERWRPETHTFHMPHGEVTITLQDVEVLLGLPIDGDTVTGSTQKEWENVCDEYLGFRPTNEDHLERAGQRILIKRLLEQVAHPLPPNAEDDEVHRYARCYILALLGDTIFMDKSDDRVHLMWVQQLEDLRNPRRYSWGSACLAWLYRQLCRASDKKASQIGGCLLLVQYWAWARFPFLCPAVERGPPVGAYGPPVRGSLSLKWVWVPNKKNRPAQVFRDRYREQIALMLPNQTAIVPLVCFHLVEKHTPDRVVRQFGMIQEIPRDVNTDPVLHAIDLRGKMGVDWMRRHAMHLTDWGHRLQRRCEAVLGDMPLQHEYFDWFTRITRRFIDIPGARFILMIEGYVRMMRRHPVGTEEHNDIINVLEAVHEIGRVRSREPEAPNEEAATPAAAPTQRPSTTESPSTSTAPAGRCSRPPVATPQVVPTLDPSPSTAHPSLSPTIPSPTPHPSVSPTIPSPTSHPSPTPTIPLGTPHESPSPTIPPPTPHESPSPTIPPPTPHACPGSDMRPPTPRSFPELSPIPSFDLGLDQTPPDLQQDPPSHSTSIGPPHVQPEQPVGLAAAAEGRPKRISKAPPCGTGGHKHGHNAGPKASDEGHARPPPYYTRKRKIVEVVCCKLTPLQSDLYNHFIHSKNVKRAITEEMKQSKSKMLAYITALKKLCNHPKMNCIRCQNYNEKIESIEEGDENESANVNCQSDPETSDIELENVPPYEPPKDELVSNFENPIIAPDRSKRPKRHGATSAAQKNHLSGLHKPYLKLSFDTVQQLIDVKSDLLHVVQRNQEKFDAAEAYESIIAGKRVVRVCKYDVALIDLTMMIMTLMTSTDEMGLGKTVELLACIFAHRKSASECGIFANTEVQFPGHQKINLKRLKRERVECICGAVSESRKYKGLWVQCDICDSWQHADCVGYSPKRKRLKSSEISNGQRYGNGSMGEFEKHTRKQNNADIVVRDGEHICPLCLELIQAAESPVATGATLIVCPAPILPQWHAEIIRFNQCSSQSSYVVQFAKFIMIGVMIASFHSFGCKGEIIVSNRKRADLFVELQTKGFTPFPKKTKAVEPEVAGATDDTEETEVKSPAHSSSNGVQISDYEYLLAMAIGSLTIEKVQELCAERDKVNKEVDDLRKETPKSFWRTDLDALEGQLDSEELRKKMRGKARGEDAMKSARQAPKNPRKNNNKKANNAESVAEAVSSSVAAMEIEKAPAKVCFCSYVLFFLRKDEDFTGEDSEKDEGISIQRYGSGSVLGRVGKVNEVTENEENWGSASTSASTEETIEVAPARARPQRVNQVRKQGSCPSKRVAWARELIDEEAGQFFMHRFIDPDSQRAWLAQRMALRIPYSA</sequence>
<dbReference type="InterPro" id="IPR001965">
    <property type="entry name" value="Znf_PHD"/>
</dbReference>
<proteinExistence type="predicted"/>
<evidence type="ECO:0000256" key="3">
    <source>
        <dbReference type="ARBA" id="ARBA00022833"/>
    </source>
</evidence>
<dbReference type="InterPro" id="IPR019787">
    <property type="entry name" value="Znf_PHD-finger"/>
</dbReference>
<feature type="compositionally biased region" description="Polar residues" evidence="4">
    <location>
        <begin position="721"/>
        <end position="730"/>
    </location>
</feature>
<dbReference type="InterPro" id="IPR013083">
    <property type="entry name" value="Znf_RING/FYVE/PHD"/>
</dbReference>
<dbReference type="GO" id="GO:0008270">
    <property type="term" value="F:zinc ion binding"/>
    <property type="evidence" value="ECO:0007669"/>
    <property type="project" value="UniProtKB-KW"/>
</dbReference>
<feature type="compositionally biased region" description="Pro residues" evidence="4">
    <location>
        <begin position="512"/>
        <end position="533"/>
    </location>
</feature>
<evidence type="ECO:0000313" key="7">
    <source>
        <dbReference type="Proteomes" id="UP000594261"/>
    </source>
</evidence>
<dbReference type="PRINTS" id="PR01217">
    <property type="entry name" value="PRICHEXTENSN"/>
</dbReference>
<feature type="compositionally biased region" description="Pro residues" evidence="4">
    <location>
        <begin position="475"/>
        <end position="500"/>
    </location>
</feature>
<evidence type="ECO:0000259" key="5">
    <source>
        <dbReference type="SMART" id="SM00249"/>
    </source>
</evidence>
<dbReference type="Gene3D" id="3.30.40.10">
    <property type="entry name" value="Zinc/RING finger domain, C3HC4 (zinc finger)"/>
    <property type="match status" value="1"/>
</dbReference>
<dbReference type="GO" id="GO:0010073">
    <property type="term" value="P:meristem maintenance"/>
    <property type="evidence" value="ECO:0007669"/>
    <property type="project" value="InterPro"/>
</dbReference>
<dbReference type="InterPro" id="IPR019557">
    <property type="entry name" value="AminoTfrase-like_pln_mobile"/>
</dbReference>
<dbReference type="Pfam" id="PF00628">
    <property type="entry name" value="PHD"/>
    <property type="match status" value="1"/>
</dbReference>
<dbReference type="CDD" id="cd15517">
    <property type="entry name" value="PHD_TCF19_like"/>
    <property type="match status" value="1"/>
</dbReference>
<dbReference type="InterPro" id="IPR044824">
    <property type="entry name" value="MAIN-like"/>
</dbReference>
<feature type="region of interest" description="Disordered" evidence="4">
    <location>
        <begin position="759"/>
        <end position="778"/>
    </location>
</feature>
<dbReference type="GO" id="GO:0003677">
    <property type="term" value="F:DNA binding"/>
    <property type="evidence" value="ECO:0007669"/>
    <property type="project" value="InterPro"/>
</dbReference>
<dbReference type="EnsemblPlants" id="QL05p087728:mrna">
    <property type="protein sequence ID" value="QL05p087728:mrna"/>
    <property type="gene ID" value="QL05p087728"/>
</dbReference>
<keyword evidence="1" id="KW-0479">Metal-binding</keyword>
<dbReference type="SMART" id="SM00249">
    <property type="entry name" value="PHD"/>
    <property type="match status" value="1"/>
</dbReference>
<accession>A0A7N2LW90</accession>
<organism evidence="6 7">
    <name type="scientific">Quercus lobata</name>
    <name type="common">Valley oak</name>
    <dbReference type="NCBI Taxonomy" id="97700"/>
    <lineage>
        <taxon>Eukaryota</taxon>
        <taxon>Viridiplantae</taxon>
        <taxon>Streptophyta</taxon>
        <taxon>Embryophyta</taxon>
        <taxon>Tracheophyta</taxon>
        <taxon>Spermatophyta</taxon>
        <taxon>Magnoliopsida</taxon>
        <taxon>eudicotyledons</taxon>
        <taxon>Gunneridae</taxon>
        <taxon>Pentapetalae</taxon>
        <taxon>rosids</taxon>
        <taxon>fabids</taxon>
        <taxon>Fagales</taxon>
        <taxon>Fagaceae</taxon>
        <taxon>Quercus</taxon>
    </lineage>
</organism>
<evidence type="ECO:0000256" key="1">
    <source>
        <dbReference type="ARBA" id="ARBA00022723"/>
    </source>
</evidence>
<protein>
    <recommendedName>
        <fullName evidence="5">Zinc finger PHD-type domain-containing protein</fullName>
    </recommendedName>
</protein>
<dbReference type="Proteomes" id="UP000594261">
    <property type="component" value="Chromosome 5"/>
</dbReference>